<evidence type="ECO:0000256" key="1">
    <source>
        <dbReference type="ARBA" id="ARBA00004238"/>
    </source>
</evidence>
<keyword evidence="7" id="KW-0472">Membrane</keyword>
<comment type="catalytic activity">
    <reaction evidence="13">
        <text>S-hexadecanoyl-L-cysteinyl-[protein] + H2O = L-cysteinyl-[protein] + hexadecanoate + H(+)</text>
        <dbReference type="Rhea" id="RHEA:19233"/>
        <dbReference type="Rhea" id="RHEA-COMP:10131"/>
        <dbReference type="Rhea" id="RHEA-COMP:11032"/>
        <dbReference type="ChEBI" id="CHEBI:7896"/>
        <dbReference type="ChEBI" id="CHEBI:15377"/>
        <dbReference type="ChEBI" id="CHEBI:15378"/>
        <dbReference type="ChEBI" id="CHEBI:29950"/>
        <dbReference type="ChEBI" id="CHEBI:74151"/>
        <dbReference type="EC" id="3.1.2.22"/>
    </reaction>
</comment>
<evidence type="ECO:0000256" key="9">
    <source>
        <dbReference type="ARBA" id="ARBA00023273"/>
    </source>
</evidence>
<dbReference type="InterPro" id="IPR022742">
    <property type="entry name" value="Hydrolase_4"/>
</dbReference>
<keyword evidence="9" id="KW-0966">Cell projection</keyword>
<sequence>MSNLTFRDICRLFCCPPCPGHIAAKLAFIPPDPTYTVIPDETGNKYVLHLTEHAEWQYTDRDQQNLEVFLINTARGNRVACMYIKSSATHQVSKYTLLFSHGNAVDLGQMSSFYVGLAARLGVNIFSYDYSGYGASGGKPTEKNIYADIEAAFQSLRQRYGISPENIILYGQSIGTVPTIDLAKKYECGAVILHSPLLSGLRVAFPNTKRTWFFDVFPSIEKIPKVTSPVLVIHGTEDEVIDFSHGLAIYEHCPRAVEPLWIEGAGHNDIELYGQYVERLRLFIHTELPN</sequence>
<evidence type="ECO:0000256" key="12">
    <source>
        <dbReference type="ARBA" id="ARBA00038397"/>
    </source>
</evidence>
<dbReference type="Pfam" id="PF12146">
    <property type="entry name" value="Hydrolase_4"/>
    <property type="match status" value="1"/>
</dbReference>
<evidence type="ECO:0000256" key="5">
    <source>
        <dbReference type="ARBA" id="ARBA00022475"/>
    </source>
</evidence>
<dbReference type="SUPFAM" id="SSF53474">
    <property type="entry name" value="alpha/beta-Hydrolases"/>
    <property type="match status" value="1"/>
</dbReference>
<dbReference type="FunFam" id="3.40.50.1820:FF:000008">
    <property type="entry name" value="Alpha/beta hydrolase domain-containing protein 17B"/>
    <property type="match status" value="1"/>
</dbReference>
<comment type="subcellular location">
    <subcellularLocation>
        <location evidence="2">Cell projection</location>
        <location evidence="2">Dendritic spine</location>
    </subcellularLocation>
    <subcellularLocation>
        <location evidence="1">Endosome membrane</location>
        <topology evidence="1">Lipid-anchor</topology>
        <orientation evidence="1">Cytoplasmic side</orientation>
    </subcellularLocation>
    <subcellularLocation>
        <location evidence="11">Postsynaptic density membrane</location>
    </subcellularLocation>
</comment>
<evidence type="ECO:0000256" key="2">
    <source>
        <dbReference type="ARBA" id="ARBA00004552"/>
    </source>
</evidence>
<evidence type="ECO:0000256" key="6">
    <source>
        <dbReference type="ARBA" id="ARBA00022801"/>
    </source>
</evidence>
<dbReference type="EMBL" id="LR782621">
    <property type="protein sequence ID" value="CAB3219654.1"/>
    <property type="molecule type" value="mRNA"/>
</dbReference>
<evidence type="ECO:0000256" key="4">
    <source>
        <dbReference type="ARBA" id="ARBA00012423"/>
    </source>
</evidence>
<proteinExistence type="evidence at transcript level"/>
<protein>
    <recommendedName>
        <fullName evidence="4">palmitoyl-protein hydrolase</fullName>
        <ecNumber evidence="4">3.1.2.22</ecNumber>
    </recommendedName>
</protein>
<evidence type="ECO:0000256" key="3">
    <source>
        <dbReference type="ARBA" id="ARBA00006584"/>
    </source>
</evidence>
<evidence type="ECO:0000313" key="15">
    <source>
        <dbReference type="EMBL" id="CAB3219654.1"/>
    </source>
</evidence>
<dbReference type="EC" id="3.1.2.22" evidence="4"/>
<evidence type="ECO:0000256" key="13">
    <source>
        <dbReference type="ARBA" id="ARBA00047337"/>
    </source>
</evidence>
<organism evidence="15">
    <name type="scientific">Phallusia mammillata</name>
    <dbReference type="NCBI Taxonomy" id="59560"/>
    <lineage>
        <taxon>Eukaryota</taxon>
        <taxon>Metazoa</taxon>
        <taxon>Chordata</taxon>
        <taxon>Tunicata</taxon>
        <taxon>Ascidiacea</taxon>
        <taxon>Phlebobranchia</taxon>
        <taxon>Ascidiidae</taxon>
        <taxon>Phallusia</taxon>
    </lineage>
</organism>
<dbReference type="PANTHER" id="PTHR12277:SF81">
    <property type="entry name" value="PROTEIN ABHD13"/>
    <property type="match status" value="1"/>
</dbReference>
<evidence type="ECO:0000256" key="7">
    <source>
        <dbReference type="ARBA" id="ARBA00023136"/>
    </source>
</evidence>
<comment type="similarity">
    <text evidence="12">Belongs to the AB hydrolase superfamily. ABHD17 family.</text>
</comment>
<dbReference type="InterPro" id="IPR029058">
    <property type="entry name" value="AB_hydrolase_fold"/>
</dbReference>
<feature type="domain" description="Serine aminopeptidase S33" evidence="14">
    <location>
        <begin position="94"/>
        <end position="200"/>
    </location>
</feature>
<dbReference type="AlphaFoldDB" id="A0A6F9D508"/>
<keyword evidence="8" id="KW-0564">Palmitate</keyword>
<keyword evidence="10" id="KW-0449">Lipoprotein</keyword>
<dbReference type="GO" id="GO:0010008">
    <property type="term" value="C:endosome membrane"/>
    <property type="evidence" value="ECO:0007669"/>
    <property type="project" value="UniProtKB-SubCell"/>
</dbReference>
<keyword evidence="6 15" id="KW-0378">Hydrolase</keyword>
<gene>
    <name evidence="15" type="primary">Abhd17b</name>
</gene>
<keyword evidence="5" id="KW-1003">Cell membrane</keyword>
<reference evidence="15" key="1">
    <citation type="submission" date="2020-04" db="EMBL/GenBank/DDBJ databases">
        <authorList>
            <person name="Neveu A P."/>
        </authorList>
    </citation>
    <scope>NUCLEOTIDE SEQUENCE</scope>
    <source>
        <tissue evidence="15">Whole embryo</tissue>
    </source>
</reference>
<name>A0A6F9D508_9ASCI</name>
<dbReference type="GO" id="GO:0098839">
    <property type="term" value="C:postsynaptic density membrane"/>
    <property type="evidence" value="ECO:0007669"/>
    <property type="project" value="UniProtKB-SubCell"/>
</dbReference>
<accession>A0A6F9D508</accession>
<dbReference type="GO" id="GO:0043197">
    <property type="term" value="C:dendritic spine"/>
    <property type="evidence" value="ECO:0007669"/>
    <property type="project" value="UniProtKB-SubCell"/>
</dbReference>
<evidence type="ECO:0000256" key="10">
    <source>
        <dbReference type="ARBA" id="ARBA00023288"/>
    </source>
</evidence>
<evidence type="ECO:0000256" key="11">
    <source>
        <dbReference type="ARBA" id="ARBA00034112"/>
    </source>
</evidence>
<dbReference type="GO" id="GO:0008474">
    <property type="term" value="F:palmitoyl-(protein) hydrolase activity"/>
    <property type="evidence" value="ECO:0007669"/>
    <property type="project" value="UniProtKB-EC"/>
</dbReference>
<dbReference type="Gene3D" id="3.40.50.1820">
    <property type="entry name" value="alpha/beta hydrolase"/>
    <property type="match status" value="1"/>
</dbReference>
<dbReference type="PANTHER" id="PTHR12277">
    <property type="entry name" value="ALPHA/BETA HYDROLASE DOMAIN-CONTAINING PROTEIN"/>
    <property type="match status" value="1"/>
</dbReference>
<evidence type="ECO:0000256" key="8">
    <source>
        <dbReference type="ARBA" id="ARBA00023139"/>
    </source>
</evidence>
<evidence type="ECO:0000259" key="14">
    <source>
        <dbReference type="Pfam" id="PF12146"/>
    </source>
</evidence>
<comment type="similarity">
    <text evidence="3">Belongs to the serine esterase family.</text>
</comment>